<name>A0ABS6T956_9ENTE</name>
<dbReference type="RefSeq" id="WP_218324494.1">
    <property type="nucleotide sequence ID" value="NZ_JAHUZB010000001.1"/>
</dbReference>
<organism evidence="1 2">
    <name type="scientific">Enterococcus alishanensis</name>
    <dbReference type="NCBI Taxonomy" id="1303817"/>
    <lineage>
        <taxon>Bacteria</taxon>
        <taxon>Bacillati</taxon>
        <taxon>Bacillota</taxon>
        <taxon>Bacilli</taxon>
        <taxon>Lactobacillales</taxon>
        <taxon>Enterococcaceae</taxon>
        <taxon>Enterococcus</taxon>
    </lineage>
</organism>
<dbReference type="CDD" id="cd10451">
    <property type="entry name" value="GIY-YIG_LuxR_like"/>
    <property type="match status" value="1"/>
</dbReference>
<evidence type="ECO:0000313" key="1">
    <source>
        <dbReference type="EMBL" id="MBV7389432.1"/>
    </source>
</evidence>
<comment type="caution">
    <text evidence="1">The sequence shown here is derived from an EMBL/GenBank/DDBJ whole genome shotgun (WGS) entry which is preliminary data.</text>
</comment>
<keyword evidence="2" id="KW-1185">Reference proteome</keyword>
<gene>
    <name evidence="1" type="ORF">KUA55_01975</name>
</gene>
<protein>
    <submittedName>
        <fullName evidence="1">GIY-YIG nuclease family protein</fullName>
    </submittedName>
</protein>
<sequence>MDSARKKALLQEYKQQKTYYGVIQIKNKLNGKIFIKAVPNTKNRWHFYQLNLNNNFYHGTPLQEDWNQLGAENFSFEVLWEKDTDKVTNMKQELKKLQKEWLEKLQPFADKGYNKPVND</sequence>
<evidence type="ECO:0000313" key="2">
    <source>
        <dbReference type="Proteomes" id="UP000774130"/>
    </source>
</evidence>
<accession>A0ABS6T956</accession>
<reference evidence="1 2" key="1">
    <citation type="submission" date="2021-06" db="EMBL/GenBank/DDBJ databases">
        <title>Enterococcus alishanensis sp. nov., a novel lactic acid bacterium isolated from fresh coffee beans.</title>
        <authorList>
            <person name="Chen Y.-S."/>
        </authorList>
    </citation>
    <scope>NUCLEOTIDE SEQUENCE [LARGE SCALE GENOMIC DNA]</scope>
    <source>
        <strain evidence="1 2">ALS3</strain>
    </source>
</reference>
<dbReference type="EMBL" id="JAHUZB010000001">
    <property type="protein sequence ID" value="MBV7389432.1"/>
    <property type="molecule type" value="Genomic_DNA"/>
</dbReference>
<proteinExistence type="predicted"/>
<dbReference type="Proteomes" id="UP000774130">
    <property type="component" value="Unassembled WGS sequence"/>
</dbReference>